<dbReference type="SMART" id="SM00729">
    <property type="entry name" value="Elp3"/>
    <property type="match status" value="1"/>
</dbReference>
<evidence type="ECO:0000259" key="13">
    <source>
        <dbReference type="PROSITE" id="PS51918"/>
    </source>
</evidence>
<evidence type="ECO:0000313" key="15">
    <source>
        <dbReference type="Proteomes" id="UP000050833"/>
    </source>
</evidence>
<dbReference type="InterPro" id="IPR050105">
    <property type="entry name" value="MoCo_biosynth_MoaA/MoaC"/>
</dbReference>
<dbReference type="Pfam" id="PF06463">
    <property type="entry name" value="Mob_synth_C"/>
    <property type="match status" value="1"/>
</dbReference>
<comment type="catalytic activity">
    <reaction evidence="12">
        <text>GTP + AH2 + S-adenosyl-L-methionine = (8S)-3',8-cyclo-7,8-dihydroguanosine 5'-triphosphate + 5'-deoxyadenosine + L-methionine + A + H(+)</text>
        <dbReference type="Rhea" id="RHEA:49576"/>
        <dbReference type="ChEBI" id="CHEBI:13193"/>
        <dbReference type="ChEBI" id="CHEBI:15378"/>
        <dbReference type="ChEBI" id="CHEBI:17319"/>
        <dbReference type="ChEBI" id="CHEBI:17499"/>
        <dbReference type="ChEBI" id="CHEBI:37565"/>
        <dbReference type="ChEBI" id="CHEBI:57844"/>
        <dbReference type="ChEBI" id="CHEBI:59789"/>
        <dbReference type="ChEBI" id="CHEBI:131766"/>
        <dbReference type="EC" id="4.1.99.22"/>
    </reaction>
</comment>
<dbReference type="SFLD" id="SFLDG01067">
    <property type="entry name" value="SPASM/twitch_domain_containing"/>
    <property type="match status" value="1"/>
</dbReference>
<evidence type="ECO:0000256" key="10">
    <source>
        <dbReference type="ARBA" id="ARBA00023150"/>
    </source>
</evidence>
<evidence type="ECO:0000256" key="3">
    <source>
        <dbReference type="ARBA" id="ARBA00022485"/>
    </source>
</evidence>
<keyword evidence="6" id="KW-0547">Nucleotide-binding</keyword>
<keyword evidence="5" id="KW-0479">Metal-binding</keyword>
<dbReference type="EMBL" id="LLKB01000001">
    <property type="protein sequence ID" value="KQC86488.1"/>
    <property type="molecule type" value="Genomic_DNA"/>
</dbReference>
<dbReference type="GO" id="GO:0005525">
    <property type="term" value="F:GTP binding"/>
    <property type="evidence" value="ECO:0007669"/>
    <property type="project" value="UniProtKB-KW"/>
</dbReference>
<evidence type="ECO:0000256" key="1">
    <source>
        <dbReference type="ARBA" id="ARBA00001966"/>
    </source>
</evidence>
<dbReference type="InterPro" id="IPR040064">
    <property type="entry name" value="MoaA-like"/>
</dbReference>
<dbReference type="InterPro" id="IPR000385">
    <property type="entry name" value="MoaA_NifB_PqqE_Fe-S-bd_CS"/>
</dbReference>
<protein>
    <recommendedName>
        <fullName evidence="2">GTP 3',8-cyclase</fullName>
        <ecNumber evidence="2">4.1.99.22</ecNumber>
    </recommendedName>
</protein>
<dbReference type="PROSITE" id="PS01305">
    <property type="entry name" value="MOAA_NIFB_PQQE"/>
    <property type="match status" value="1"/>
</dbReference>
<dbReference type="EC" id="4.1.99.22" evidence="2"/>
<reference evidence="14 15" key="1">
    <citation type="submission" date="2015-10" db="EMBL/GenBank/DDBJ databases">
        <title>Butyribacter intestini gen. nov., sp. nov., a butyric acid-producing bacterium of the family Lachnospiraceae isolated from the human faeces.</title>
        <authorList>
            <person name="Zou Y."/>
            <person name="Xue W."/>
            <person name="Luo G."/>
            <person name="Lv M."/>
        </authorList>
    </citation>
    <scope>NUCLEOTIDE SEQUENCE [LARGE SCALE GENOMIC DNA]</scope>
    <source>
        <strain evidence="14 15">TF01-11</strain>
    </source>
</reference>
<dbReference type="InterPro" id="IPR013785">
    <property type="entry name" value="Aldolase_TIM"/>
</dbReference>
<dbReference type="GO" id="GO:0046872">
    <property type="term" value="F:metal ion binding"/>
    <property type="evidence" value="ECO:0007669"/>
    <property type="project" value="UniProtKB-KW"/>
</dbReference>
<dbReference type="GO" id="GO:0061798">
    <property type="term" value="F:GTP 3',8'-cyclase activity"/>
    <property type="evidence" value="ECO:0007669"/>
    <property type="project" value="UniProtKB-EC"/>
</dbReference>
<dbReference type="SFLD" id="SFLDG01383">
    <property type="entry name" value="cyclic_pyranopterin_phosphate"/>
    <property type="match status" value="1"/>
</dbReference>
<dbReference type="CDD" id="cd21117">
    <property type="entry name" value="Twitch_MoaA"/>
    <property type="match status" value="1"/>
</dbReference>
<dbReference type="AlphaFoldDB" id="A0AAW3JVB3"/>
<evidence type="ECO:0000256" key="9">
    <source>
        <dbReference type="ARBA" id="ARBA00023134"/>
    </source>
</evidence>
<dbReference type="PROSITE" id="PS51918">
    <property type="entry name" value="RADICAL_SAM"/>
    <property type="match status" value="1"/>
</dbReference>
<dbReference type="PANTHER" id="PTHR22960">
    <property type="entry name" value="MOLYBDOPTERIN COFACTOR SYNTHESIS PROTEIN A"/>
    <property type="match status" value="1"/>
</dbReference>
<evidence type="ECO:0000256" key="11">
    <source>
        <dbReference type="ARBA" id="ARBA00023239"/>
    </source>
</evidence>
<name>A0AAW3JVB3_9FIRM</name>
<dbReference type="GO" id="GO:0051539">
    <property type="term" value="F:4 iron, 4 sulfur cluster binding"/>
    <property type="evidence" value="ECO:0007669"/>
    <property type="project" value="UniProtKB-KW"/>
</dbReference>
<evidence type="ECO:0000256" key="5">
    <source>
        <dbReference type="ARBA" id="ARBA00022723"/>
    </source>
</evidence>
<dbReference type="InterPro" id="IPR058240">
    <property type="entry name" value="rSAM_sf"/>
</dbReference>
<evidence type="ECO:0000256" key="12">
    <source>
        <dbReference type="ARBA" id="ARBA00048697"/>
    </source>
</evidence>
<keyword evidence="9" id="KW-0342">GTP-binding</keyword>
<dbReference type="Proteomes" id="UP000050833">
    <property type="component" value="Unassembled WGS sequence"/>
</dbReference>
<dbReference type="CDD" id="cd01335">
    <property type="entry name" value="Radical_SAM"/>
    <property type="match status" value="1"/>
</dbReference>
<evidence type="ECO:0000256" key="7">
    <source>
        <dbReference type="ARBA" id="ARBA00023004"/>
    </source>
</evidence>
<dbReference type="RefSeq" id="WP_055942053.1">
    <property type="nucleotide sequence ID" value="NZ_LLKB01000001.1"/>
</dbReference>
<comment type="cofactor">
    <cofactor evidence="1">
        <name>[4Fe-4S] cluster</name>
        <dbReference type="ChEBI" id="CHEBI:49883"/>
    </cofactor>
</comment>
<dbReference type="InterPro" id="IPR013483">
    <property type="entry name" value="MoaA"/>
</dbReference>
<dbReference type="SUPFAM" id="SSF102114">
    <property type="entry name" value="Radical SAM enzymes"/>
    <property type="match status" value="1"/>
</dbReference>
<feature type="domain" description="Radical SAM core" evidence="13">
    <location>
        <begin position="4"/>
        <end position="219"/>
    </location>
</feature>
<dbReference type="InterPro" id="IPR007197">
    <property type="entry name" value="rSAM"/>
</dbReference>
<dbReference type="Pfam" id="PF04055">
    <property type="entry name" value="Radical_SAM"/>
    <property type="match status" value="1"/>
</dbReference>
<evidence type="ECO:0000313" key="14">
    <source>
        <dbReference type="EMBL" id="KQC86488.1"/>
    </source>
</evidence>
<keyword evidence="10" id="KW-0501">Molybdenum cofactor biosynthesis</keyword>
<sequence>MTDGYGRKIDYMRISLTDNCNLRCSYCMPEGKISDIHYLTVETVLKCVESAVCLGITNFRLTGGEPLIYPDIEKLIAKMRNVSGVNFIGITTNGVFLSEKADVLKMAGTDSINVSLDTVDSDEFRKITGRNCLRNVIDGIDAALDSRIKLKINTVLRSEVDVLKMTEFANDKNIDIRFIELMPVGIGEKNDIIPRKAVIEKLEKKYGKVCGVSKMHDENGPAEYYAFRKLGVRVGLIQAVHGKFCDRCNRIRITSDAGLKPCLADSRIIDLKEALDIGKDELTKIMRKAIYEKPKSHHFEDILCEKETKTMNMIGG</sequence>
<evidence type="ECO:0000256" key="2">
    <source>
        <dbReference type="ARBA" id="ARBA00012167"/>
    </source>
</evidence>
<keyword evidence="7" id="KW-0408">Iron</keyword>
<dbReference type="InterPro" id="IPR006638">
    <property type="entry name" value="Elp3/MiaA/NifB-like_rSAM"/>
</dbReference>
<keyword evidence="11" id="KW-0456">Lyase</keyword>
<dbReference type="Gene3D" id="3.20.20.70">
    <property type="entry name" value="Aldolase class I"/>
    <property type="match status" value="1"/>
</dbReference>
<dbReference type="GO" id="GO:0061799">
    <property type="term" value="F:cyclic pyranopterin monophosphate synthase activity"/>
    <property type="evidence" value="ECO:0007669"/>
    <property type="project" value="TreeGrafter"/>
</dbReference>
<dbReference type="SFLD" id="SFLDG01386">
    <property type="entry name" value="main_SPASM_domain-containing"/>
    <property type="match status" value="1"/>
</dbReference>
<keyword evidence="3" id="KW-0004">4Fe-4S</keyword>
<proteinExistence type="predicted"/>
<evidence type="ECO:0000256" key="6">
    <source>
        <dbReference type="ARBA" id="ARBA00022741"/>
    </source>
</evidence>
<evidence type="ECO:0000256" key="4">
    <source>
        <dbReference type="ARBA" id="ARBA00022691"/>
    </source>
</evidence>
<keyword evidence="8" id="KW-0411">Iron-sulfur</keyword>
<evidence type="ECO:0000256" key="8">
    <source>
        <dbReference type="ARBA" id="ARBA00023014"/>
    </source>
</evidence>
<organism evidence="14 15">
    <name type="scientific">Butyribacter intestini</name>
    <dbReference type="NCBI Taxonomy" id="1703332"/>
    <lineage>
        <taxon>Bacteria</taxon>
        <taxon>Bacillati</taxon>
        <taxon>Bacillota</taxon>
        <taxon>Clostridia</taxon>
        <taxon>Lachnospirales</taxon>
        <taxon>Lachnospiraceae</taxon>
        <taxon>Butyribacter</taxon>
    </lineage>
</organism>
<dbReference type="GO" id="GO:0006777">
    <property type="term" value="P:Mo-molybdopterin cofactor biosynthetic process"/>
    <property type="evidence" value="ECO:0007669"/>
    <property type="project" value="UniProtKB-KW"/>
</dbReference>
<keyword evidence="4" id="KW-0949">S-adenosyl-L-methionine</keyword>
<keyword evidence="15" id="KW-1185">Reference proteome</keyword>
<accession>A0AAW3JVB3</accession>
<dbReference type="InterPro" id="IPR010505">
    <property type="entry name" value="MoaA_twitch"/>
</dbReference>
<dbReference type="SFLD" id="SFLDS00029">
    <property type="entry name" value="Radical_SAM"/>
    <property type="match status" value="1"/>
</dbReference>
<dbReference type="PANTHER" id="PTHR22960:SF0">
    <property type="entry name" value="MOLYBDENUM COFACTOR BIOSYNTHESIS PROTEIN 1"/>
    <property type="match status" value="1"/>
</dbReference>
<gene>
    <name evidence="14" type="ORF">APZ18_04710</name>
</gene>
<dbReference type="NCBIfam" id="TIGR02666">
    <property type="entry name" value="moaA"/>
    <property type="match status" value="1"/>
</dbReference>
<comment type="caution">
    <text evidence="14">The sequence shown here is derived from an EMBL/GenBank/DDBJ whole genome shotgun (WGS) entry which is preliminary data.</text>
</comment>